<evidence type="ECO:0000313" key="11">
    <source>
        <dbReference type="EMBL" id="KZT35542.1"/>
    </source>
</evidence>
<dbReference type="STRING" id="1314776.A0A166APK7"/>
<keyword evidence="5" id="KW-0648">Protein biosynthesis</keyword>
<evidence type="ECO:0000256" key="7">
    <source>
        <dbReference type="ARBA" id="ARBA00044356"/>
    </source>
</evidence>
<dbReference type="PANTHER" id="PTHR10233:SF14">
    <property type="entry name" value="TRANSLATION INITIATION FACTOR EIF-2B SUBUNIT DELTA"/>
    <property type="match status" value="1"/>
</dbReference>
<dbReference type="AlphaFoldDB" id="A0A166APK7"/>
<dbReference type="GO" id="GO:0005829">
    <property type="term" value="C:cytosol"/>
    <property type="evidence" value="ECO:0007669"/>
    <property type="project" value="UniProtKB-SubCell"/>
</dbReference>
<keyword evidence="3" id="KW-0963">Cytoplasm</keyword>
<feature type="compositionally biased region" description="Polar residues" evidence="10">
    <location>
        <begin position="1"/>
        <end position="26"/>
    </location>
</feature>
<gene>
    <name evidence="11" type="ORF">SISSUDRAFT_990367</name>
</gene>
<dbReference type="SUPFAM" id="SSF100950">
    <property type="entry name" value="NagB/RpiA/CoA transferase-like"/>
    <property type="match status" value="1"/>
</dbReference>
<feature type="region of interest" description="Disordered" evidence="10">
    <location>
        <begin position="1"/>
        <end position="101"/>
    </location>
</feature>
<evidence type="ECO:0000256" key="5">
    <source>
        <dbReference type="ARBA" id="ARBA00022917"/>
    </source>
</evidence>
<dbReference type="PANTHER" id="PTHR10233">
    <property type="entry name" value="TRANSLATION INITIATION FACTOR EIF-2B"/>
    <property type="match status" value="1"/>
</dbReference>
<dbReference type="InterPro" id="IPR000649">
    <property type="entry name" value="IF-2B-related"/>
</dbReference>
<evidence type="ECO:0000256" key="2">
    <source>
        <dbReference type="ARBA" id="ARBA00007251"/>
    </source>
</evidence>
<accession>A0A166APK7</accession>
<dbReference type="GO" id="GO:0003743">
    <property type="term" value="F:translation initiation factor activity"/>
    <property type="evidence" value="ECO:0007669"/>
    <property type="project" value="UniProtKB-KW"/>
</dbReference>
<evidence type="ECO:0000256" key="3">
    <source>
        <dbReference type="ARBA" id="ARBA00022490"/>
    </source>
</evidence>
<evidence type="ECO:0000313" key="12">
    <source>
        <dbReference type="Proteomes" id="UP000076798"/>
    </source>
</evidence>
<evidence type="ECO:0000256" key="10">
    <source>
        <dbReference type="SAM" id="MobiDB-lite"/>
    </source>
</evidence>
<feature type="compositionally biased region" description="Polar residues" evidence="10">
    <location>
        <begin position="83"/>
        <end position="101"/>
    </location>
</feature>
<organism evidence="11 12">
    <name type="scientific">Sistotremastrum suecicum HHB10207 ss-3</name>
    <dbReference type="NCBI Taxonomy" id="1314776"/>
    <lineage>
        <taxon>Eukaryota</taxon>
        <taxon>Fungi</taxon>
        <taxon>Dikarya</taxon>
        <taxon>Basidiomycota</taxon>
        <taxon>Agaricomycotina</taxon>
        <taxon>Agaricomycetes</taxon>
        <taxon>Sistotremastrales</taxon>
        <taxon>Sistotremastraceae</taxon>
        <taxon>Sistotremastrum</taxon>
    </lineage>
</organism>
<dbReference type="OrthoDB" id="10254737at2759"/>
<evidence type="ECO:0000256" key="9">
    <source>
        <dbReference type="RuleBase" id="RU003814"/>
    </source>
</evidence>
<comment type="similarity">
    <text evidence="2 9">Belongs to the eIF-2B alpha/beta/delta subunits family.</text>
</comment>
<dbReference type="Pfam" id="PF01008">
    <property type="entry name" value="IF-2B"/>
    <property type="match status" value="1"/>
</dbReference>
<reference evidence="11 12" key="1">
    <citation type="journal article" date="2016" name="Mol. Biol. Evol.">
        <title>Comparative Genomics of Early-Diverging Mushroom-Forming Fungi Provides Insights into the Origins of Lignocellulose Decay Capabilities.</title>
        <authorList>
            <person name="Nagy L.G."/>
            <person name="Riley R."/>
            <person name="Tritt A."/>
            <person name="Adam C."/>
            <person name="Daum C."/>
            <person name="Floudas D."/>
            <person name="Sun H."/>
            <person name="Yadav J.S."/>
            <person name="Pangilinan J."/>
            <person name="Larsson K.H."/>
            <person name="Matsuura K."/>
            <person name="Barry K."/>
            <person name="Labutti K."/>
            <person name="Kuo R."/>
            <person name="Ohm R.A."/>
            <person name="Bhattacharya S.S."/>
            <person name="Shirouzu T."/>
            <person name="Yoshinaga Y."/>
            <person name="Martin F.M."/>
            <person name="Grigoriev I.V."/>
            <person name="Hibbett D.S."/>
        </authorList>
    </citation>
    <scope>NUCLEOTIDE SEQUENCE [LARGE SCALE GENOMIC DNA]</scope>
    <source>
        <strain evidence="11 12">HHB10207 ss-3</strain>
    </source>
</reference>
<sequence>MASNGPKSQSQPSDSTSAPPKSQKTMSKQERRELQEKQRAAKEVAKAQPAKGAKAANKPSQASQDNQSSKKPSKAAEPSTPSLGASASAKSLNATSASTSQHNLTGTEAFGLRIFSHFGAIKHPSGPAKGDIHPAIVRLGRQFAEFAITGANARCIATLTAFQSVIQDYSTPPNTTLSRHLTTHLSHQINHLVGARPMSVSMANAIKHIKVEITNSDIDMPEQNAKDELCHKIDLYIRDRIIVADKVIRTTALRKIQDGDTILTYARSSVVEKVLLYAHSKGREFSVIVVDSRPMLEGKGLLSKLSSAGIRCTYILLPALPSIIDEVNIVFVGAHSMLSNGAVFSRAGTAMVAMMAQERSIPFVVCCETYKYSEGIHLDSFTKNELAPLSVSIPAASSEEVQSEPNLQILNPLYDLTPPTNITAVVTEVGVIPPSSVSSLPFALGRQFI</sequence>
<evidence type="ECO:0000256" key="1">
    <source>
        <dbReference type="ARBA" id="ARBA00004514"/>
    </source>
</evidence>
<proteinExistence type="inferred from homology"/>
<dbReference type="InterPro" id="IPR042529">
    <property type="entry name" value="IF_2B-like_C"/>
</dbReference>
<evidence type="ECO:0000256" key="6">
    <source>
        <dbReference type="ARBA" id="ARBA00044147"/>
    </source>
</evidence>
<protein>
    <recommendedName>
        <fullName evidence="6">Translation initiation factor eIF2B subunit delta</fullName>
    </recommendedName>
    <alternativeName>
        <fullName evidence="7">eIF2B GDP-GTP exchange factor subunit delta</fullName>
    </alternativeName>
</protein>
<dbReference type="Gene3D" id="3.40.50.10470">
    <property type="entry name" value="Translation initiation factor eif-2b, domain 2"/>
    <property type="match status" value="1"/>
</dbReference>
<feature type="compositionally biased region" description="Low complexity" evidence="10">
    <location>
        <begin position="46"/>
        <end position="58"/>
    </location>
</feature>
<dbReference type="Proteomes" id="UP000076798">
    <property type="component" value="Unassembled WGS sequence"/>
</dbReference>
<keyword evidence="4" id="KW-0396">Initiation factor</keyword>
<comment type="subcellular location">
    <subcellularLocation>
        <location evidence="1">Cytoplasm</location>
        <location evidence="1">Cytosol</location>
    </subcellularLocation>
</comment>
<evidence type="ECO:0000256" key="8">
    <source>
        <dbReference type="ARBA" id="ARBA00046432"/>
    </source>
</evidence>
<evidence type="ECO:0000256" key="4">
    <source>
        <dbReference type="ARBA" id="ARBA00022540"/>
    </source>
</evidence>
<comment type="subunit">
    <text evidence="8">Component of the translation initiation factor 2B (eIF2B) complex which is a heterodecamer of two sets of five different subunits: alpha, beta, gamma, delta and epsilon. Subunits alpha, beta and delta comprise a regulatory subcomplex and subunits epsilon and gamma comprise a catalytic subcomplex. Within the complex, the hexameric regulatory complex resides at the center, with the two heterodimeric catalytic subcomplexes bound on opposite sides.</text>
</comment>
<feature type="compositionally biased region" description="Basic and acidic residues" evidence="10">
    <location>
        <begin position="27"/>
        <end position="45"/>
    </location>
</feature>
<name>A0A166APK7_9AGAM</name>
<dbReference type="InterPro" id="IPR037171">
    <property type="entry name" value="NagB/RpiA_transferase-like"/>
</dbReference>
<dbReference type="EMBL" id="KV428136">
    <property type="protein sequence ID" value="KZT35542.1"/>
    <property type="molecule type" value="Genomic_DNA"/>
</dbReference>
<keyword evidence="12" id="KW-1185">Reference proteome</keyword>